<protein>
    <recommendedName>
        <fullName evidence="3">F-box domain-containing protein</fullName>
    </recommendedName>
</protein>
<dbReference type="OrthoDB" id="2950083at2759"/>
<accession>A0A9P6JNA6</accession>
<evidence type="ECO:0000313" key="1">
    <source>
        <dbReference type="EMBL" id="KAF9526623.1"/>
    </source>
</evidence>
<gene>
    <name evidence="1" type="ORF">CPB83DRAFT_857517</name>
</gene>
<dbReference type="EMBL" id="MU157869">
    <property type="protein sequence ID" value="KAF9526623.1"/>
    <property type="molecule type" value="Genomic_DNA"/>
</dbReference>
<evidence type="ECO:0000313" key="2">
    <source>
        <dbReference type="Proteomes" id="UP000807306"/>
    </source>
</evidence>
<dbReference type="Gene3D" id="3.80.10.10">
    <property type="entry name" value="Ribonuclease Inhibitor"/>
    <property type="match status" value="1"/>
</dbReference>
<sequence>MSQDWDAKTPDNIYLGRQPFLPLELILRILQPLRYEYAALLQLSLTCKLLHAEVQPLLYNSLDKSYDLRGGPPPEAYTNNPSLAKFIRTITYMQYENIKENEAMEKILAGAFAHRMPNLTSMTLRFDRIFPQNFLSKGEFQLEELWLDGELYPADLEVTLWHQKRLKKLRSKNCNRGLPPIPLSVCPELHTLEADISVIEAFLPLHHIHTLIWDLEYYNSYKDKLLDSLDHLTQGLRGLKRLCYPLAANLPTLKSLTKHLTSLQYLAINYPINMSSFSGRDYLISTNLPQDLSVIPFLRGLILSLSHSYPPCDITNDLMESIFQACAHLEFVDTETHGPHSQTSRHFARWTRGTSGVLCTKQETLLGYRKLANYLVYL</sequence>
<proteinExistence type="predicted"/>
<keyword evidence="2" id="KW-1185">Reference proteome</keyword>
<reference evidence="1" key="1">
    <citation type="submission" date="2020-11" db="EMBL/GenBank/DDBJ databases">
        <authorList>
            <consortium name="DOE Joint Genome Institute"/>
            <person name="Ahrendt S."/>
            <person name="Riley R."/>
            <person name="Andreopoulos W."/>
            <person name="Labutti K."/>
            <person name="Pangilinan J."/>
            <person name="Ruiz-Duenas F.J."/>
            <person name="Barrasa J.M."/>
            <person name="Sanchez-Garcia M."/>
            <person name="Camarero S."/>
            <person name="Miyauchi S."/>
            <person name="Serrano A."/>
            <person name="Linde D."/>
            <person name="Babiker R."/>
            <person name="Drula E."/>
            <person name="Ayuso-Fernandez I."/>
            <person name="Pacheco R."/>
            <person name="Padilla G."/>
            <person name="Ferreira P."/>
            <person name="Barriuso J."/>
            <person name="Kellner H."/>
            <person name="Castanera R."/>
            <person name="Alfaro M."/>
            <person name="Ramirez L."/>
            <person name="Pisabarro A.G."/>
            <person name="Kuo A."/>
            <person name="Tritt A."/>
            <person name="Lipzen A."/>
            <person name="He G."/>
            <person name="Yan M."/>
            <person name="Ng V."/>
            <person name="Cullen D."/>
            <person name="Martin F."/>
            <person name="Rosso M.-N."/>
            <person name="Henrissat B."/>
            <person name="Hibbett D."/>
            <person name="Martinez A.T."/>
            <person name="Grigoriev I.V."/>
        </authorList>
    </citation>
    <scope>NUCLEOTIDE SEQUENCE</scope>
    <source>
        <strain evidence="1">CBS 506.95</strain>
    </source>
</reference>
<name>A0A9P6JNA6_9AGAR</name>
<organism evidence="1 2">
    <name type="scientific">Crepidotus variabilis</name>
    <dbReference type="NCBI Taxonomy" id="179855"/>
    <lineage>
        <taxon>Eukaryota</taxon>
        <taxon>Fungi</taxon>
        <taxon>Dikarya</taxon>
        <taxon>Basidiomycota</taxon>
        <taxon>Agaricomycotina</taxon>
        <taxon>Agaricomycetes</taxon>
        <taxon>Agaricomycetidae</taxon>
        <taxon>Agaricales</taxon>
        <taxon>Agaricineae</taxon>
        <taxon>Crepidotaceae</taxon>
        <taxon>Crepidotus</taxon>
    </lineage>
</organism>
<dbReference type="Proteomes" id="UP000807306">
    <property type="component" value="Unassembled WGS sequence"/>
</dbReference>
<evidence type="ECO:0008006" key="3">
    <source>
        <dbReference type="Google" id="ProtNLM"/>
    </source>
</evidence>
<comment type="caution">
    <text evidence="1">The sequence shown here is derived from an EMBL/GenBank/DDBJ whole genome shotgun (WGS) entry which is preliminary data.</text>
</comment>
<dbReference type="InterPro" id="IPR032675">
    <property type="entry name" value="LRR_dom_sf"/>
</dbReference>
<dbReference type="AlphaFoldDB" id="A0A9P6JNA6"/>
<dbReference type="SUPFAM" id="SSF52047">
    <property type="entry name" value="RNI-like"/>
    <property type="match status" value="1"/>
</dbReference>